<gene>
    <name evidence="3" type="primary">IFT43</name>
    <name evidence="3" type="ORF">Bhyg_02109</name>
</gene>
<proteinExistence type="inferred from homology"/>
<keyword evidence="4" id="KW-1185">Reference proteome</keyword>
<comment type="caution">
    <text evidence="3">The sequence shown here is derived from an EMBL/GenBank/DDBJ whole genome shotgun (WGS) entry which is preliminary data.</text>
</comment>
<dbReference type="GO" id="GO:0005929">
    <property type="term" value="C:cilium"/>
    <property type="evidence" value="ECO:0007669"/>
    <property type="project" value="TreeGrafter"/>
</dbReference>
<dbReference type="GO" id="GO:0035721">
    <property type="term" value="P:intraciliary retrograde transport"/>
    <property type="evidence" value="ECO:0007669"/>
    <property type="project" value="TreeGrafter"/>
</dbReference>
<reference evidence="3" key="1">
    <citation type="submission" date="2022-07" db="EMBL/GenBank/DDBJ databases">
        <authorList>
            <person name="Trinca V."/>
            <person name="Uliana J.V.C."/>
            <person name="Torres T.T."/>
            <person name="Ward R.J."/>
            <person name="Monesi N."/>
        </authorList>
    </citation>
    <scope>NUCLEOTIDE SEQUENCE</scope>
    <source>
        <strain evidence="3">HSMRA1968</strain>
        <tissue evidence="3">Whole embryos</tissue>
    </source>
</reference>
<keyword evidence="2" id="KW-0970">Cilium biogenesis/degradation</keyword>
<feature type="non-terminal residue" evidence="3">
    <location>
        <position position="89"/>
    </location>
</feature>
<dbReference type="PANTHER" id="PTHR33724">
    <property type="entry name" value="INTRAFLAGELLAR TRANSPORT PROTEIN 43 HOMOLOG"/>
    <property type="match status" value="1"/>
</dbReference>
<evidence type="ECO:0000313" key="3">
    <source>
        <dbReference type="EMBL" id="KAJ6646895.1"/>
    </source>
</evidence>
<evidence type="ECO:0000256" key="1">
    <source>
        <dbReference type="ARBA" id="ARBA00007563"/>
    </source>
</evidence>
<sequence>MHHFSDDDIPIIPDMDDIQDELLMNQLVEAPVLAENRTAAYKELNSDLLKQAAFTAMEDVDLSILGRCLQSEADLIECDEEWNWDKLFT</sequence>
<evidence type="ECO:0000313" key="4">
    <source>
        <dbReference type="Proteomes" id="UP001151699"/>
    </source>
</evidence>
<name>A0A9Q0S826_9DIPT</name>
<dbReference type="Proteomes" id="UP001151699">
    <property type="component" value="Chromosome A"/>
</dbReference>
<dbReference type="Pfam" id="PF15305">
    <property type="entry name" value="IFT43"/>
    <property type="match status" value="1"/>
</dbReference>
<accession>A0A9Q0S826</accession>
<dbReference type="EMBL" id="WJQU01000001">
    <property type="protein sequence ID" value="KAJ6646895.1"/>
    <property type="molecule type" value="Genomic_DNA"/>
</dbReference>
<dbReference type="PANTHER" id="PTHR33724:SF1">
    <property type="entry name" value="INTRAFLAGELLAR TRANSPORT PROTEIN 43 HOMOLOG"/>
    <property type="match status" value="1"/>
</dbReference>
<protein>
    <submittedName>
        <fullName evidence="3">Intraflagellar transport protein 43 like</fullName>
    </submittedName>
</protein>
<comment type="similarity">
    <text evidence="1">Belongs to the IFT43 family.</text>
</comment>
<dbReference type="OrthoDB" id="206950at2759"/>
<organism evidence="3 4">
    <name type="scientific">Pseudolycoriella hygida</name>
    <dbReference type="NCBI Taxonomy" id="35572"/>
    <lineage>
        <taxon>Eukaryota</taxon>
        <taxon>Metazoa</taxon>
        <taxon>Ecdysozoa</taxon>
        <taxon>Arthropoda</taxon>
        <taxon>Hexapoda</taxon>
        <taxon>Insecta</taxon>
        <taxon>Pterygota</taxon>
        <taxon>Neoptera</taxon>
        <taxon>Endopterygota</taxon>
        <taxon>Diptera</taxon>
        <taxon>Nematocera</taxon>
        <taxon>Sciaroidea</taxon>
        <taxon>Sciaridae</taxon>
        <taxon>Pseudolycoriella</taxon>
    </lineage>
</organism>
<dbReference type="AlphaFoldDB" id="A0A9Q0S826"/>
<dbReference type="InterPro" id="IPR029302">
    <property type="entry name" value="IFT43"/>
</dbReference>
<dbReference type="GO" id="GO:0030991">
    <property type="term" value="C:intraciliary transport particle A"/>
    <property type="evidence" value="ECO:0007669"/>
    <property type="project" value="InterPro"/>
</dbReference>
<evidence type="ECO:0000256" key="2">
    <source>
        <dbReference type="ARBA" id="ARBA00022794"/>
    </source>
</evidence>